<keyword evidence="1" id="KW-0479">Metal-binding</keyword>
<reference evidence="9" key="1">
    <citation type="submission" date="2022-07" db="EMBL/GenBank/DDBJ databases">
        <title>The genome of Lyophyllum shimeji provides insight into the initial evolution of ectomycorrhizal fungal genome.</title>
        <authorList>
            <person name="Kobayashi Y."/>
            <person name="Shibata T."/>
            <person name="Hirakawa H."/>
            <person name="Shigenobu S."/>
            <person name="Nishiyama T."/>
            <person name="Yamada A."/>
            <person name="Hasebe M."/>
            <person name="Kawaguchi M."/>
        </authorList>
    </citation>
    <scope>NUCLEOTIDE SEQUENCE</scope>
    <source>
        <strain evidence="9">AT787</strain>
    </source>
</reference>
<keyword evidence="10" id="KW-1185">Reference proteome</keyword>
<dbReference type="InterPro" id="IPR001138">
    <property type="entry name" value="Zn2Cys6_DnaBD"/>
</dbReference>
<feature type="compositionally biased region" description="Pro residues" evidence="7">
    <location>
        <begin position="276"/>
        <end position="304"/>
    </location>
</feature>
<evidence type="ECO:0000256" key="2">
    <source>
        <dbReference type="ARBA" id="ARBA00022833"/>
    </source>
</evidence>
<evidence type="ECO:0000256" key="5">
    <source>
        <dbReference type="ARBA" id="ARBA00023163"/>
    </source>
</evidence>
<feature type="domain" description="Zn(2)-C6 fungal-type" evidence="8">
    <location>
        <begin position="156"/>
        <end position="187"/>
    </location>
</feature>
<dbReference type="PANTHER" id="PTHR47659:SF7">
    <property type="entry name" value="FUNGAL TRANSCRIPTIONAL REGULATORY PROTEIN, N-TERMINAL DOMAIN-CONTAINING PROTEIN"/>
    <property type="match status" value="1"/>
</dbReference>
<dbReference type="InterPro" id="IPR050335">
    <property type="entry name" value="ERT1_acuK_gluconeogen_tf"/>
</dbReference>
<keyword evidence="2" id="KW-0862">Zinc</keyword>
<evidence type="ECO:0000256" key="6">
    <source>
        <dbReference type="ARBA" id="ARBA00023242"/>
    </source>
</evidence>
<keyword evidence="5" id="KW-0804">Transcription</keyword>
<dbReference type="PANTHER" id="PTHR47659">
    <property type="entry name" value="ZN(II)2CYS6 TRANSCRIPTION FACTOR (EUROFUNG)-RELATED"/>
    <property type="match status" value="1"/>
</dbReference>
<sequence>MRQARLVQPVASLCRPHRAAASSSPASDAVGDDCLLITTTVPASSSILSSPFRTCRPQLSTAISHLHHHHMAPATAPASAPAAALPSGQYPYLPFPPADGSPAPAGENGQTAGAPPGFMMFQPPPGMVYYPAQTPVYTNQPQNGQPRPKRKQVKMACTNCATACKRCDERRPCERCVKYNMAETCVDGQRKERKKGIKRGPYKRKNKNPDDTAAAAAAPPFHTELTPAEASVGGWRTSAPPGGTPGAPTPPAGQAQAPPMQPVSQFVPGEGFYPMFYPPPPGFLPPPPPEEGGGAPPHPAPPPIHWMAAGPYPPFPYPGFLPGPPQPHAAYPYPVPYPYPPPPPPGHQSQSQPQGTPAPSPQQQQPQPNQQQQQAQAPPPPVIAGAADPVGAVNKSTNEAANADASANAPAAAAAMSENGATNGKKRGRAPKTSIGAEGKPRKVKRAKGTKIETGTDPSDGAGAEVQVDAVPPPVMAAAEAQSE</sequence>
<evidence type="ECO:0000256" key="1">
    <source>
        <dbReference type="ARBA" id="ARBA00022723"/>
    </source>
</evidence>
<dbReference type="CDD" id="cd00067">
    <property type="entry name" value="GAL4"/>
    <property type="match status" value="1"/>
</dbReference>
<keyword evidence="6" id="KW-0539">Nucleus</keyword>
<dbReference type="Proteomes" id="UP001063166">
    <property type="component" value="Unassembled WGS sequence"/>
</dbReference>
<name>A0A9P3PVU5_LYOSH</name>
<keyword evidence="4 9" id="KW-0238">DNA-binding</keyword>
<dbReference type="OrthoDB" id="5575144at2759"/>
<feature type="compositionally biased region" description="Basic residues" evidence="7">
    <location>
        <begin position="191"/>
        <end position="206"/>
    </location>
</feature>
<dbReference type="AlphaFoldDB" id="A0A9P3PVU5"/>
<dbReference type="GO" id="GO:0000981">
    <property type="term" value="F:DNA-binding transcription factor activity, RNA polymerase II-specific"/>
    <property type="evidence" value="ECO:0007669"/>
    <property type="project" value="InterPro"/>
</dbReference>
<evidence type="ECO:0000313" key="10">
    <source>
        <dbReference type="Proteomes" id="UP001063166"/>
    </source>
</evidence>
<evidence type="ECO:0000259" key="8">
    <source>
        <dbReference type="PROSITE" id="PS50048"/>
    </source>
</evidence>
<comment type="caution">
    <text evidence="9">The sequence shown here is derived from an EMBL/GenBank/DDBJ whole genome shotgun (WGS) entry which is preliminary data.</text>
</comment>
<dbReference type="SMART" id="SM00066">
    <property type="entry name" value="GAL4"/>
    <property type="match status" value="1"/>
</dbReference>
<evidence type="ECO:0000313" key="9">
    <source>
        <dbReference type="EMBL" id="GLB42197.1"/>
    </source>
</evidence>
<keyword evidence="3" id="KW-0805">Transcription regulation</keyword>
<feature type="region of interest" description="Disordered" evidence="7">
    <location>
        <begin position="91"/>
        <end position="120"/>
    </location>
</feature>
<dbReference type="GO" id="GO:0003677">
    <property type="term" value="F:DNA binding"/>
    <property type="evidence" value="ECO:0007669"/>
    <property type="project" value="UniProtKB-KW"/>
</dbReference>
<dbReference type="PROSITE" id="PS50048">
    <property type="entry name" value="ZN2_CY6_FUNGAL_2"/>
    <property type="match status" value="1"/>
</dbReference>
<protein>
    <submittedName>
        <fullName evidence="9">GAL4-like Zn(II)2Cys6 (Or C6 zinc) binuclear cluster DNA-binding domain</fullName>
    </submittedName>
</protein>
<evidence type="ECO:0000256" key="3">
    <source>
        <dbReference type="ARBA" id="ARBA00023015"/>
    </source>
</evidence>
<feature type="compositionally biased region" description="Low complexity" evidence="7">
    <location>
        <begin position="347"/>
        <end position="376"/>
    </location>
</feature>
<accession>A0A9P3PVU5</accession>
<evidence type="ECO:0000256" key="4">
    <source>
        <dbReference type="ARBA" id="ARBA00023125"/>
    </source>
</evidence>
<proteinExistence type="predicted"/>
<dbReference type="GO" id="GO:0008270">
    <property type="term" value="F:zinc ion binding"/>
    <property type="evidence" value="ECO:0007669"/>
    <property type="project" value="InterPro"/>
</dbReference>
<organism evidence="9 10">
    <name type="scientific">Lyophyllum shimeji</name>
    <name type="common">Hon-shimeji</name>
    <name type="synonym">Tricholoma shimeji</name>
    <dbReference type="NCBI Taxonomy" id="47721"/>
    <lineage>
        <taxon>Eukaryota</taxon>
        <taxon>Fungi</taxon>
        <taxon>Dikarya</taxon>
        <taxon>Basidiomycota</taxon>
        <taxon>Agaricomycotina</taxon>
        <taxon>Agaricomycetes</taxon>
        <taxon>Agaricomycetidae</taxon>
        <taxon>Agaricales</taxon>
        <taxon>Tricholomatineae</taxon>
        <taxon>Lyophyllaceae</taxon>
        <taxon>Lyophyllum</taxon>
    </lineage>
</organism>
<dbReference type="EMBL" id="BRPK01000011">
    <property type="protein sequence ID" value="GLB42197.1"/>
    <property type="molecule type" value="Genomic_DNA"/>
</dbReference>
<feature type="compositionally biased region" description="Pro residues" evidence="7">
    <location>
        <begin position="311"/>
        <end position="346"/>
    </location>
</feature>
<feature type="compositionally biased region" description="Low complexity" evidence="7">
    <location>
        <begin position="398"/>
        <end position="423"/>
    </location>
</feature>
<evidence type="ECO:0000256" key="7">
    <source>
        <dbReference type="SAM" id="MobiDB-lite"/>
    </source>
</evidence>
<feature type="region of interest" description="Disordered" evidence="7">
    <location>
        <begin position="187"/>
        <end position="484"/>
    </location>
</feature>
<gene>
    <name evidence="9" type="ORF">LshimejAT787_1102120</name>
</gene>